<dbReference type="AlphaFoldDB" id="A0A2Z4FNN2"/>
<dbReference type="Proteomes" id="UP000249799">
    <property type="component" value="Chromosome"/>
</dbReference>
<proteinExistence type="predicted"/>
<dbReference type="KEGG" id="bsed:DN745_13755"/>
<reference evidence="1 2" key="1">
    <citation type="submission" date="2018-06" db="EMBL/GenBank/DDBJ databases">
        <title>Lujinxingia sediminis gen. nov. sp. nov., a new facultative anaerobic member of the class Deltaproteobacteria, and proposal of Lujinxingaceae fam. nov.</title>
        <authorList>
            <person name="Guo L.-Y."/>
            <person name="Li C.-M."/>
            <person name="Wang S."/>
            <person name="Du Z.-J."/>
        </authorList>
    </citation>
    <scope>NUCLEOTIDE SEQUENCE [LARGE SCALE GENOMIC DNA]</scope>
    <source>
        <strain evidence="1 2">FA350</strain>
    </source>
</reference>
<gene>
    <name evidence="1" type="ORF">DN745_13755</name>
</gene>
<dbReference type="EMBL" id="CP030032">
    <property type="protein sequence ID" value="AWV90336.1"/>
    <property type="molecule type" value="Genomic_DNA"/>
</dbReference>
<accession>A0A2Z4FNN2</accession>
<organism evidence="1 2">
    <name type="scientific">Bradymonas sediminis</name>
    <dbReference type="NCBI Taxonomy" id="1548548"/>
    <lineage>
        <taxon>Bacteria</taxon>
        <taxon>Deltaproteobacteria</taxon>
        <taxon>Bradymonadales</taxon>
        <taxon>Bradymonadaceae</taxon>
        <taxon>Bradymonas</taxon>
    </lineage>
</organism>
<evidence type="ECO:0000313" key="1">
    <source>
        <dbReference type="EMBL" id="AWV90336.1"/>
    </source>
</evidence>
<evidence type="ECO:0000313" key="2">
    <source>
        <dbReference type="Proteomes" id="UP000249799"/>
    </source>
</evidence>
<protein>
    <submittedName>
        <fullName evidence="1">Uncharacterized protein</fullName>
    </submittedName>
</protein>
<dbReference type="RefSeq" id="WP_111335723.1">
    <property type="nucleotide sequence ID" value="NZ_CP030032.1"/>
</dbReference>
<sequence length="431" mass="44641">MLNKRNIAYFCAATLALSLVGVADADASTARRNSLQNNRLMLDREDVFAFPQLATQYANMVGFDYAAGAEQGNALLIMGDERLAYGVSMHRGNLFASEMYPSGPGNVLGGPNSPFGGALATFDARSGNIVDVFAGFDMGGGLLGGRLVLGNGGASINPANEAVDDQSAGEFYTVLQVGYSTTGHLAIDTALNLNFSTMSVDVGDETPLSGTHIGVGLDTRGIYEMRGQMDFGFVGGLAFQNTGVDRDVAGTTTSSGEMAFAIQAGAGPVWQIDSKRAAPVEGETTAAVSEGLGTTIAAYGILGYEMTSTDPDDSQDNDGSGTYGVLLPGVQLAADIELFDWLYFRSGAQYRWAIAGNSSETTDGDDTSSLRGPGATPAGYGDGFGWSTGLGVKVGDFTFDGTLANSFVLNGPNFIGGGSGFLTTASAEYTW</sequence>
<name>A0A2Z4FNN2_9DELT</name>
<keyword evidence="2" id="KW-1185">Reference proteome</keyword>
<dbReference type="OrthoDB" id="5486105at2"/>